<reference evidence="7" key="2">
    <citation type="submission" date="2023-05" db="EMBL/GenBank/DDBJ databases">
        <authorList>
            <consortium name="Lawrence Berkeley National Laboratory"/>
            <person name="Steindorff A."/>
            <person name="Hensen N."/>
            <person name="Bonometti L."/>
            <person name="Westerberg I."/>
            <person name="Brannstrom I.O."/>
            <person name="Guillou S."/>
            <person name="Cros-Aarteil S."/>
            <person name="Calhoun S."/>
            <person name="Haridas S."/>
            <person name="Kuo A."/>
            <person name="Mondo S."/>
            <person name="Pangilinan J."/>
            <person name="Riley R."/>
            <person name="Labutti K."/>
            <person name="Andreopoulos B."/>
            <person name="Lipzen A."/>
            <person name="Chen C."/>
            <person name="Yanf M."/>
            <person name="Daum C."/>
            <person name="Ng V."/>
            <person name="Clum A."/>
            <person name="Ohm R."/>
            <person name="Martin F."/>
            <person name="Silar P."/>
            <person name="Natvig D."/>
            <person name="Lalanne C."/>
            <person name="Gautier V."/>
            <person name="Ament-Velasquez S.L."/>
            <person name="Kruys A."/>
            <person name="Hutchinson M.I."/>
            <person name="Powell A.J."/>
            <person name="Barry K."/>
            <person name="Miller A.N."/>
            <person name="Grigoriev I.V."/>
            <person name="Debuchy R."/>
            <person name="Gladieux P."/>
            <person name="Thoren M.H."/>
            <person name="Johannesson H."/>
        </authorList>
    </citation>
    <scope>NUCLEOTIDE SEQUENCE</scope>
    <source>
        <strain evidence="7">PSN309</strain>
    </source>
</reference>
<name>A0AAN6WJP0_9PEZI</name>
<evidence type="ECO:0000259" key="6">
    <source>
        <dbReference type="PROSITE" id="PS51891"/>
    </source>
</evidence>
<dbReference type="Gene3D" id="3.90.1590.10">
    <property type="entry name" value="glutathione-dependent formaldehyde- activating enzyme (gfa)"/>
    <property type="match status" value="2"/>
</dbReference>
<dbReference type="Proteomes" id="UP001302126">
    <property type="component" value="Unassembled WGS sequence"/>
</dbReference>
<comment type="caution">
    <text evidence="7">The sequence shown here is derived from an EMBL/GenBank/DDBJ whole genome shotgun (WGS) entry which is preliminary data.</text>
</comment>
<reference evidence="7" key="1">
    <citation type="journal article" date="2023" name="Mol. Phylogenet. Evol.">
        <title>Genome-scale phylogeny and comparative genomics of the fungal order Sordariales.</title>
        <authorList>
            <person name="Hensen N."/>
            <person name="Bonometti L."/>
            <person name="Westerberg I."/>
            <person name="Brannstrom I.O."/>
            <person name="Guillou S."/>
            <person name="Cros-Aarteil S."/>
            <person name="Calhoun S."/>
            <person name="Haridas S."/>
            <person name="Kuo A."/>
            <person name="Mondo S."/>
            <person name="Pangilinan J."/>
            <person name="Riley R."/>
            <person name="LaButti K."/>
            <person name="Andreopoulos B."/>
            <person name="Lipzen A."/>
            <person name="Chen C."/>
            <person name="Yan M."/>
            <person name="Daum C."/>
            <person name="Ng V."/>
            <person name="Clum A."/>
            <person name="Steindorff A."/>
            <person name="Ohm R.A."/>
            <person name="Martin F."/>
            <person name="Silar P."/>
            <person name="Natvig D.O."/>
            <person name="Lalanne C."/>
            <person name="Gautier V."/>
            <person name="Ament-Velasquez S.L."/>
            <person name="Kruys A."/>
            <person name="Hutchinson M.I."/>
            <person name="Powell A.J."/>
            <person name="Barry K."/>
            <person name="Miller A.N."/>
            <person name="Grigoriev I.V."/>
            <person name="Debuchy R."/>
            <person name="Gladieux P."/>
            <person name="Hiltunen Thoren M."/>
            <person name="Johannesson H."/>
        </authorList>
    </citation>
    <scope>NUCLEOTIDE SEQUENCE</scope>
    <source>
        <strain evidence="7">PSN309</strain>
    </source>
</reference>
<comment type="similarity">
    <text evidence="1">Belongs to the Gfa family.</text>
</comment>
<gene>
    <name evidence="7" type="ORF">QBC35DRAFT_508780</name>
</gene>
<dbReference type="PANTHER" id="PTHR33337">
    <property type="entry name" value="GFA DOMAIN-CONTAINING PROTEIN"/>
    <property type="match status" value="1"/>
</dbReference>
<evidence type="ECO:0000313" key="7">
    <source>
        <dbReference type="EMBL" id="KAK4183071.1"/>
    </source>
</evidence>
<organism evidence="7 8">
    <name type="scientific">Podospora australis</name>
    <dbReference type="NCBI Taxonomy" id="1536484"/>
    <lineage>
        <taxon>Eukaryota</taxon>
        <taxon>Fungi</taxon>
        <taxon>Dikarya</taxon>
        <taxon>Ascomycota</taxon>
        <taxon>Pezizomycotina</taxon>
        <taxon>Sordariomycetes</taxon>
        <taxon>Sordariomycetidae</taxon>
        <taxon>Sordariales</taxon>
        <taxon>Podosporaceae</taxon>
        <taxon>Podospora</taxon>
    </lineage>
</organism>
<keyword evidence="2" id="KW-0479">Metal-binding</keyword>
<evidence type="ECO:0000313" key="8">
    <source>
        <dbReference type="Proteomes" id="UP001302126"/>
    </source>
</evidence>
<dbReference type="EMBL" id="MU864580">
    <property type="protein sequence ID" value="KAK4183071.1"/>
    <property type="molecule type" value="Genomic_DNA"/>
</dbReference>
<keyword evidence="8" id="KW-1185">Reference proteome</keyword>
<keyword evidence="3" id="KW-0862">Zinc</keyword>
<dbReference type="Pfam" id="PF04828">
    <property type="entry name" value="GFA"/>
    <property type="match status" value="2"/>
</dbReference>
<feature type="region of interest" description="Disordered" evidence="5">
    <location>
        <begin position="164"/>
        <end position="186"/>
    </location>
</feature>
<dbReference type="InterPro" id="IPR006913">
    <property type="entry name" value="CENP-V/GFA"/>
</dbReference>
<feature type="compositionally biased region" description="Basic and acidic residues" evidence="5">
    <location>
        <begin position="164"/>
        <end position="176"/>
    </location>
</feature>
<dbReference type="AlphaFoldDB" id="A0AAN6WJP0"/>
<dbReference type="SUPFAM" id="SSF51316">
    <property type="entry name" value="Mss4-like"/>
    <property type="match status" value="2"/>
</dbReference>
<dbReference type="PROSITE" id="PS51891">
    <property type="entry name" value="CENP_V_GFA"/>
    <property type="match status" value="1"/>
</dbReference>
<proteinExistence type="inferred from homology"/>
<dbReference type="PANTHER" id="PTHR33337:SF31">
    <property type="entry name" value="DUF636 DOMAIN PROTEIN (AFU_ORTHOLOGUE AFUA_2G12650)"/>
    <property type="match status" value="1"/>
</dbReference>
<evidence type="ECO:0000256" key="2">
    <source>
        <dbReference type="ARBA" id="ARBA00022723"/>
    </source>
</evidence>
<dbReference type="GO" id="GO:0046872">
    <property type="term" value="F:metal ion binding"/>
    <property type="evidence" value="ECO:0007669"/>
    <property type="project" value="UniProtKB-KW"/>
</dbReference>
<dbReference type="GO" id="GO:0016846">
    <property type="term" value="F:carbon-sulfur lyase activity"/>
    <property type="evidence" value="ECO:0007669"/>
    <property type="project" value="InterPro"/>
</dbReference>
<sequence length="378" mass="41881">MSSDLHLPHQLPGANQTLTAQCHCKTVHFTITLPTSSLPLPAYLCHCHICRYIHGTLCIFHASLPKGVEPEFISGNPEEILTGYTHDQAASERYFCSTCGCHIGDRDLEADPETGKYPWTIATSILTPQNENTFQIRAHYFTTSTPGDGVYSWLPAIGDRKLHIPKPRQDSDKISKPEPSLPQTDDQGNEVLLAQCHCAGVSFALTRPSEEEKADPFLSRFLSPIDSSKRVACVCVCKDCRLVDGTHAIGWTFAPLSCLKPSIGSDLKYGTLKAYRSSENVTRAFCGKCGATVFYTTEDEERANTEDKRIMDIAVGILRAPEGILAEEWLTWRTGRLAGLPSGLEYDRAFTESLDKGMKEWGLKKYGEVTTFNIPRDS</sequence>
<keyword evidence="4" id="KW-0456">Lyase</keyword>
<feature type="domain" description="CENP-V/GFA" evidence="6">
    <location>
        <begin position="18"/>
        <end position="142"/>
    </location>
</feature>
<evidence type="ECO:0000256" key="4">
    <source>
        <dbReference type="ARBA" id="ARBA00023239"/>
    </source>
</evidence>
<evidence type="ECO:0000256" key="5">
    <source>
        <dbReference type="SAM" id="MobiDB-lite"/>
    </source>
</evidence>
<protein>
    <submittedName>
        <fullName evidence="7">Mss4-like protein</fullName>
    </submittedName>
</protein>
<dbReference type="InterPro" id="IPR011057">
    <property type="entry name" value="Mss4-like_sf"/>
</dbReference>
<accession>A0AAN6WJP0</accession>
<evidence type="ECO:0000256" key="1">
    <source>
        <dbReference type="ARBA" id="ARBA00005495"/>
    </source>
</evidence>
<evidence type="ECO:0000256" key="3">
    <source>
        <dbReference type="ARBA" id="ARBA00022833"/>
    </source>
</evidence>